<evidence type="ECO:0000259" key="2">
    <source>
        <dbReference type="Pfam" id="PF20432"/>
    </source>
</evidence>
<accession>A0ABN1IEU5</accession>
<dbReference type="InterPro" id="IPR010982">
    <property type="entry name" value="Lambda_DNA-bd_dom_sf"/>
</dbReference>
<comment type="caution">
    <text evidence="3">The sequence shown here is derived from an EMBL/GenBank/DDBJ whole genome shotgun (WGS) entry which is preliminary data.</text>
</comment>
<evidence type="ECO:0000313" key="3">
    <source>
        <dbReference type="EMBL" id="GAA0711279.1"/>
    </source>
</evidence>
<sequence length="128" mass="13592">MSPTTLRKPAVADPAAVLTKAVLRAAEILEVPQRTLAEIIGVSASTISRAASARAPFDPESKAGELARLWLRVFRSLDAIVGSNDVAARAWLTAPNAAFGGAKPLDRLRSAEGLIHVLHYLDSARARL</sequence>
<dbReference type="InterPro" id="IPR024467">
    <property type="entry name" value="Xre/MbcA/ParS-like_toxin-bd"/>
</dbReference>
<dbReference type="Proteomes" id="UP001501523">
    <property type="component" value="Unassembled WGS sequence"/>
</dbReference>
<dbReference type="EMBL" id="BAAAEU010000006">
    <property type="protein sequence ID" value="GAA0711279.1"/>
    <property type="molecule type" value="Genomic_DNA"/>
</dbReference>
<dbReference type="InterPro" id="IPR046847">
    <property type="entry name" value="Xre-like_HTH"/>
</dbReference>
<feature type="domain" description="Antitoxin Xre-like helix-turn-helix" evidence="2">
    <location>
        <begin position="12"/>
        <end position="66"/>
    </location>
</feature>
<protein>
    <submittedName>
        <fullName evidence="3">MbcA/ParS/Xre antitoxin family protein</fullName>
    </submittedName>
</protein>
<keyword evidence="4" id="KW-1185">Reference proteome</keyword>
<name>A0ABN1IEU5_9GAMM</name>
<dbReference type="SUPFAM" id="SSF47413">
    <property type="entry name" value="lambda repressor-like DNA-binding domains"/>
    <property type="match status" value="1"/>
</dbReference>
<evidence type="ECO:0000313" key="4">
    <source>
        <dbReference type="Proteomes" id="UP001501523"/>
    </source>
</evidence>
<dbReference type="Pfam" id="PF20432">
    <property type="entry name" value="Xre-like-HTH"/>
    <property type="match status" value="1"/>
</dbReference>
<reference evidence="3 4" key="1">
    <citation type="journal article" date="2019" name="Int. J. Syst. Evol. Microbiol.">
        <title>The Global Catalogue of Microorganisms (GCM) 10K type strain sequencing project: providing services to taxonomists for standard genome sequencing and annotation.</title>
        <authorList>
            <consortium name="The Broad Institute Genomics Platform"/>
            <consortium name="The Broad Institute Genome Sequencing Center for Infectious Disease"/>
            <person name="Wu L."/>
            <person name="Ma J."/>
        </authorList>
    </citation>
    <scope>NUCLEOTIDE SEQUENCE [LARGE SCALE GENOMIC DNA]</scope>
    <source>
        <strain evidence="3 4">JCM 15421</strain>
    </source>
</reference>
<dbReference type="Pfam" id="PF09722">
    <property type="entry name" value="Xre_MbcA_ParS_C"/>
    <property type="match status" value="1"/>
</dbReference>
<feature type="domain" description="Antitoxin Xre/MbcA/ParS-like toxin-binding" evidence="1">
    <location>
        <begin position="76"/>
        <end position="125"/>
    </location>
</feature>
<evidence type="ECO:0000259" key="1">
    <source>
        <dbReference type="Pfam" id="PF09722"/>
    </source>
</evidence>
<gene>
    <name evidence="3" type="ORF">GCM10009105_13110</name>
</gene>
<proteinExistence type="predicted"/>
<organism evidence="3 4">
    <name type="scientific">Dokdonella soli</name>
    <dbReference type="NCBI Taxonomy" id="529810"/>
    <lineage>
        <taxon>Bacteria</taxon>
        <taxon>Pseudomonadati</taxon>
        <taxon>Pseudomonadota</taxon>
        <taxon>Gammaproteobacteria</taxon>
        <taxon>Lysobacterales</taxon>
        <taxon>Rhodanobacteraceae</taxon>
        <taxon>Dokdonella</taxon>
    </lineage>
</organism>
<dbReference type="RefSeq" id="WP_343788397.1">
    <property type="nucleotide sequence ID" value="NZ_BAAAEU010000006.1"/>
</dbReference>